<sequence length="282" mass="32694">MESDCLMVVAFFVILHEIRPNIMTKYFLILFSITCVHGCIPSTRSCPTVIKEINNEDITIQWLSKTGLNSQKNDIIIAKTKKLVDTICIADNIVDISFYNGILGECNIIVIGFLGTPHRNTQQTEIKNKTFDYQILADKSYLEVIYMNERKIIHGGIIDKESSTWHNFDEQKERYTPTLDDVRYTEKILTDSIVYIKRKEPAHSDFITKNLNRYLRQYVGFINKNGDKIIWINFLYKNDRFINTAYLNDAVITVNDGGEYYWSIKVNITKNKLYDIAVNGEA</sequence>
<organism evidence="1">
    <name type="scientific">uncultured Dysgonomonas sp</name>
    <dbReference type="NCBI Taxonomy" id="206096"/>
    <lineage>
        <taxon>Bacteria</taxon>
        <taxon>Pseudomonadati</taxon>
        <taxon>Bacteroidota</taxon>
        <taxon>Bacteroidia</taxon>
        <taxon>Bacteroidales</taxon>
        <taxon>Dysgonomonadaceae</taxon>
        <taxon>Dysgonomonas</taxon>
        <taxon>environmental samples</taxon>
    </lineage>
</organism>
<gene>
    <name evidence="1" type="ORF">KL86DYS2_13387</name>
</gene>
<accession>A0A212K9T6</accession>
<dbReference type="EMBL" id="FLUL01000001">
    <property type="protein sequence ID" value="SBW08494.1"/>
    <property type="molecule type" value="Genomic_DNA"/>
</dbReference>
<proteinExistence type="predicted"/>
<dbReference type="AlphaFoldDB" id="A0A212K9T6"/>
<evidence type="ECO:0000313" key="1">
    <source>
        <dbReference type="EMBL" id="SBW08494.1"/>
    </source>
</evidence>
<protein>
    <submittedName>
        <fullName evidence="1">Uncharacterized protein</fullName>
    </submittedName>
</protein>
<name>A0A212K9T6_9BACT</name>
<reference evidence="1" key="1">
    <citation type="submission" date="2016-04" db="EMBL/GenBank/DDBJ databases">
        <authorList>
            <person name="Evans L.H."/>
            <person name="Alamgir A."/>
            <person name="Owens N."/>
            <person name="Weber N.D."/>
            <person name="Virtaneva K."/>
            <person name="Barbian K."/>
            <person name="Babar A."/>
            <person name="Rosenke K."/>
        </authorList>
    </citation>
    <scope>NUCLEOTIDE SEQUENCE</scope>
    <source>
        <strain evidence="1">86-2</strain>
    </source>
</reference>